<dbReference type="AlphaFoldDB" id="A0A224YEL0"/>
<feature type="compositionally biased region" description="Low complexity" evidence="1">
    <location>
        <begin position="79"/>
        <end position="92"/>
    </location>
</feature>
<sequence>MLSNGCAMPTLQQPTPAPGPPSTVVPAAAASTVVPSLASVPQQAPPSTCSFAPCPPTSEPTAVPPKVKKDGEKKKRSTKSNSSKSGSKSHSSNGGEAASKSEKSRIKSDSFDRKERRKKHKHHKDGEMHSSKCTSKEGSKHTEPPDKKLKISSNMTAKVSIVCGCLYLCTLSKFDVTLIELASRAIRAFQRLVM</sequence>
<proteinExistence type="predicted"/>
<feature type="compositionally biased region" description="Basic and acidic residues" evidence="1">
    <location>
        <begin position="99"/>
        <end position="114"/>
    </location>
</feature>
<evidence type="ECO:0000256" key="1">
    <source>
        <dbReference type="SAM" id="MobiDB-lite"/>
    </source>
</evidence>
<accession>A0A224YEL0</accession>
<reference evidence="2" key="1">
    <citation type="journal article" date="2017" name="Parasit. Vectors">
        <title>Sialotranscriptomics of Rhipicephalus zambeziensis reveals intricate expression profiles of secretory proteins and suggests tight temporal transcriptional regulation during blood-feeding.</title>
        <authorList>
            <person name="de Castro M.H."/>
            <person name="de Klerk D."/>
            <person name="Pienaar R."/>
            <person name="Rees D.J.G."/>
            <person name="Mans B.J."/>
        </authorList>
    </citation>
    <scope>NUCLEOTIDE SEQUENCE</scope>
    <source>
        <tissue evidence="2">Salivary glands</tissue>
    </source>
</reference>
<evidence type="ECO:0000313" key="2">
    <source>
        <dbReference type="EMBL" id="MAA16158.1"/>
    </source>
</evidence>
<dbReference type="EMBL" id="GFPF01005012">
    <property type="protein sequence ID" value="MAA16158.1"/>
    <property type="molecule type" value="Transcribed_RNA"/>
</dbReference>
<feature type="compositionally biased region" description="Basic and acidic residues" evidence="1">
    <location>
        <begin position="124"/>
        <end position="149"/>
    </location>
</feature>
<protein>
    <submittedName>
        <fullName evidence="2">Round spermatid basic protein 1-like protein</fullName>
    </submittedName>
</protein>
<feature type="compositionally biased region" description="Low complexity" evidence="1">
    <location>
        <begin position="24"/>
        <end position="41"/>
    </location>
</feature>
<feature type="region of interest" description="Disordered" evidence="1">
    <location>
        <begin position="1"/>
        <end position="149"/>
    </location>
</feature>
<name>A0A224YEL0_9ACAR</name>
<organism evidence="2">
    <name type="scientific">Rhipicephalus zambeziensis</name>
    <dbReference type="NCBI Taxonomy" id="60191"/>
    <lineage>
        <taxon>Eukaryota</taxon>
        <taxon>Metazoa</taxon>
        <taxon>Ecdysozoa</taxon>
        <taxon>Arthropoda</taxon>
        <taxon>Chelicerata</taxon>
        <taxon>Arachnida</taxon>
        <taxon>Acari</taxon>
        <taxon>Parasitiformes</taxon>
        <taxon>Ixodida</taxon>
        <taxon>Ixodoidea</taxon>
        <taxon>Ixodidae</taxon>
        <taxon>Rhipicephalinae</taxon>
        <taxon>Rhipicephalus</taxon>
        <taxon>Rhipicephalus</taxon>
    </lineage>
</organism>